<evidence type="ECO:0000256" key="2">
    <source>
        <dbReference type="SAM" id="MobiDB-lite"/>
    </source>
</evidence>
<reference evidence="3 4" key="1">
    <citation type="journal article" date="2018" name="Sci. Rep.">
        <title>Genomic signatures of local adaptation to the degree of environmental predictability in rotifers.</title>
        <authorList>
            <person name="Franch-Gras L."/>
            <person name="Hahn C."/>
            <person name="Garcia-Roger E.M."/>
            <person name="Carmona M.J."/>
            <person name="Serra M."/>
            <person name="Gomez A."/>
        </authorList>
    </citation>
    <scope>NUCLEOTIDE SEQUENCE [LARGE SCALE GENOMIC DNA]</scope>
    <source>
        <strain evidence="3">HYR1</strain>
    </source>
</reference>
<evidence type="ECO:0000256" key="1">
    <source>
        <dbReference type="SAM" id="Coils"/>
    </source>
</evidence>
<evidence type="ECO:0000313" key="3">
    <source>
        <dbReference type="EMBL" id="RNA12112.1"/>
    </source>
</evidence>
<name>A0A3M7QLF0_BRAPC</name>
<sequence length="288" mass="32102">MYTSNYSILKAELLNKKEELENQKKAMIKNNISLLKQRAAELGIKNLKSPGDLIKCAKDILSQHKILEQKINSILDTVSNKKYQNPLSTSDEKTILSQFLSNNESSIETNEKIVLKLEDDAKCAVPNPSDIKSVSSNSADETMTATERADDDEEVLSNGREKETHQKENDIQNGSSKLLPKPSRPHSNPSLSSKSIMDKMFHNDKTDSLKSFKIPKQARKEHFNTNPFEKINLPEQFSAASSSSTLTAGNIFSFQTTTQLSGGPSQSQNELNTQEHQTSTSFGFNSMK</sequence>
<organism evidence="3 4">
    <name type="scientific">Brachionus plicatilis</name>
    <name type="common">Marine rotifer</name>
    <name type="synonym">Brachionus muelleri</name>
    <dbReference type="NCBI Taxonomy" id="10195"/>
    <lineage>
        <taxon>Eukaryota</taxon>
        <taxon>Metazoa</taxon>
        <taxon>Spiralia</taxon>
        <taxon>Gnathifera</taxon>
        <taxon>Rotifera</taxon>
        <taxon>Eurotatoria</taxon>
        <taxon>Monogononta</taxon>
        <taxon>Pseudotrocha</taxon>
        <taxon>Ploima</taxon>
        <taxon>Brachionidae</taxon>
        <taxon>Brachionus</taxon>
    </lineage>
</organism>
<dbReference type="EMBL" id="REGN01005765">
    <property type="protein sequence ID" value="RNA12112.1"/>
    <property type="molecule type" value="Genomic_DNA"/>
</dbReference>
<dbReference type="AlphaFoldDB" id="A0A3M7QLF0"/>
<dbReference type="Proteomes" id="UP000276133">
    <property type="component" value="Unassembled WGS sequence"/>
</dbReference>
<feature type="compositionally biased region" description="Basic and acidic residues" evidence="2">
    <location>
        <begin position="159"/>
        <end position="170"/>
    </location>
</feature>
<feature type="region of interest" description="Disordered" evidence="2">
    <location>
        <begin position="257"/>
        <end position="288"/>
    </location>
</feature>
<evidence type="ECO:0000313" key="4">
    <source>
        <dbReference type="Proteomes" id="UP000276133"/>
    </source>
</evidence>
<feature type="coiled-coil region" evidence="1">
    <location>
        <begin position="3"/>
        <end position="37"/>
    </location>
</feature>
<feature type="compositionally biased region" description="Polar residues" evidence="2">
    <location>
        <begin position="130"/>
        <end position="145"/>
    </location>
</feature>
<keyword evidence="4" id="KW-1185">Reference proteome</keyword>
<feature type="region of interest" description="Disordered" evidence="2">
    <location>
        <begin position="125"/>
        <end position="194"/>
    </location>
</feature>
<dbReference type="STRING" id="10195.A0A3M7QLF0"/>
<gene>
    <name evidence="3" type="ORF">BpHYR1_035690</name>
</gene>
<feature type="compositionally biased region" description="Polar residues" evidence="2">
    <location>
        <begin position="185"/>
        <end position="194"/>
    </location>
</feature>
<comment type="caution">
    <text evidence="3">The sequence shown here is derived from an EMBL/GenBank/DDBJ whole genome shotgun (WGS) entry which is preliminary data.</text>
</comment>
<proteinExistence type="predicted"/>
<accession>A0A3M7QLF0</accession>
<keyword evidence="1" id="KW-0175">Coiled coil</keyword>
<protein>
    <submittedName>
        <fullName evidence="3">Histone-lysine N-H3 lysine-79 specific isoform X2</fullName>
    </submittedName>
</protein>